<organism evidence="1 2">
    <name type="scientific">Rhizophagus irregularis</name>
    <dbReference type="NCBI Taxonomy" id="588596"/>
    <lineage>
        <taxon>Eukaryota</taxon>
        <taxon>Fungi</taxon>
        <taxon>Fungi incertae sedis</taxon>
        <taxon>Mucoromycota</taxon>
        <taxon>Glomeromycotina</taxon>
        <taxon>Glomeromycetes</taxon>
        <taxon>Glomerales</taxon>
        <taxon>Glomeraceae</taxon>
        <taxon>Rhizophagus</taxon>
    </lineage>
</organism>
<evidence type="ECO:0000313" key="2">
    <source>
        <dbReference type="Proteomes" id="UP000234323"/>
    </source>
</evidence>
<protein>
    <submittedName>
        <fullName evidence="1">Uncharacterized protein</fullName>
    </submittedName>
</protein>
<dbReference type="AlphaFoldDB" id="A0A2I1GN55"/>
<sequence>MVYYREGIFPSNTNKFSTPRDLKYSSQASPLNVTGHVVEFSVNQGKSDYNLNLEEIRAKYMNYDGILCENCNQEIEEYYYYCRYCYYKETDVIKKGHRCKQYLENFSKWISENKFIYNYLIKEQKGEVSDYDLDEDDRLVKYKDFDYILCEKCEPINCTNQQEFISSRYTKRIRTGQVNTIYSDECLDCIIMDKD</sequence>
<name>A0A2I1GN55_9GLOM</name>
<dbReference type="Proteomes" id="UP000234323">
    <property type="component" value="Unassembled WGS sequence"/>
</dbReference>
<gene>
    <name evidence="1" type="ORF">RhiirA4_421894</name>
</gene>
<comment type="caution">
    <text evidence="1">The sequence shown here is derived from an EMBL/GenBank/DDBJ whole genome shotgun (WGS) entry which is preliminary data.</text>
</comment>
<evidence type="ECO:0000313" key="1">
    <source>
        <dbReference type="EMBL" id="PKY48072.1"/>
    </source>
</evidence>
<accession>A0A2I1GN55</accession>
<proteinExistence type="predicted"/>
<keyword evidence="2" id="KW-1185">Reference proteome</keyword>
<dbReference type="EMBL" id="LLXI01000599">
    <property type="protein sequence ID" value="PKY48072.1"/>
    <property type="molecule type" value="Genomic_DNA"/>
</dbReference>
<dbReference type="VEuPathDB" id="FungiDB:RhiirA1_437451"/>
<reference evidence="1 2" key="1">
    <citation type="submission" date="2015-10" db="EMBL/GenBank/DDBJ databases">
        <title>Genome analyses suggest a sexual origin of heterokaryosis in a supposedly ancient asexual fungus.</title>
        <authorList>
            <person name="Ropars J."/>
            <person name="Sedzielewska K."/>
            <person name="Noel J."/>
            <person name="Charron P."/>
            <person name="Farinelli L."/>
            <person name="Marton T."/>
            <person name="Kruger M."/>
            <person name="Pelin A."/>
            <person name="Brachmann A."/>
            <person name="Corradi N."/>
        </authorList>
    </citation>
    <scope>NUCLEOTIDE SEQUENCE [LARGE SCALE GENOMIC DNA]</scope>
    <source>
        <strain evidence="1 2">A4</strain>
    </source>
</reference>